<reference evidence="2" key="1">
    <citation type="submission" date="2020-08" db="EMBL/GenBank/DDBJ databases">
        <title>Novel species isolated from subtropical streams in China.</title>
        <authorList>
            <person name="Lu H."/>
        </authorList>
    </citation>
    <scope>NUCLEOTIDE SEQUENCE</scope>
    <source>
        <strain evidence="2">CY7W</strain>
    </source>
</reference>
<name>A0A923KUJ9_9BURK</name>
<comment type="caution">
    <text evidence="2">The sequence shown here is derived from an EMBL/GenBank/DDBJ whole genome shotgun (WGS) entry which is preliminary data.</text>
</comment>
<dbReference type="Proteomes" id="UP000612361">
    <property type="component" value="Unassembled WGS sequence"/>
</dbReference>
<gene>
    <name evidence="2" type="ORF">H8K47_02800</name>
</gene>
<accession>A0A923KUJ9</accession>
<feature type="signal peptide" evidence="1">
    <location>
        <begin position="1"/>
        <end position="38"/>
    </location>
</feature>
<sequence>MPALQLRSARHTRLTHPSSALRLALLAALLCSSGLTLAQTAPVEDPDLDALKLADTMVKAPEAHRAWRFYAEAGAGAQRLRQSSGQTREQQEQRLSFDLQWDLSLHQQWRLLLADRLDLSWPANSQGEHAVNTLKEAYLSWKPQDSQLFDVGRINVRNGVAYGYNPVDFFKDGAVRSLVSIDPASLKENRQGSIMLRAQQLWDGGSATLIAAPRLADVGVQAGWNPDVGATNHSDRYLLVLSQKVADFSPQFLIMQQRHQPAQFGATISGLVNDATVTYLEWAGGHSSALLDQVVQNTALRPFTAQQGGQTAWHNQWAAGVSYTTQNKLTLTAELHINGRAVDQEGWDRLQRGPLPLYAAYRNAAQLAQQSPTRQQLFLYASWQDALISHLDLSAMLNRDQQDASKRLWLEARYHQGKLDVALQWQKNSGSALSQYGAINTESGWRVLLRQYF</sequence>
<dbReference type="EMBL" id="JACOGG010000002">
    <property type="protein sequence ID" value="MBC3934282.1"/>
    <property type="molecule type" value="Genomic_DNA"/>
</dbReference>
<keyword evidence="1" id="KW-0732">Signal</keyword>
<dbReference type="RefSeq" id="WP_186879904.1">
    <property type="nucleotide sequence ID" value="NZ_JACOGG010000002.1"/>
</dbReference>
<proteinExistence type="predicted"/>
<evidence type="ECO:0000256" key="1">
    <source>
        <dbReference type="SAM" id="SignalP"/>
    </source>
</evidence>
<dbReference type="AlphaFoldDB" id="A0A923KUJ9"/>
<keyword evidence="3" id="KW-1185">Reference proteome</keyword>
<organism evidence="2 3">
    <name type="scientific">Undibacterium rugosum</name>
    <dbReference type="NCBI Taxonomy" id="2762291"/>
    <lineage>
        <taxon>Bacteria</taxon>
        <taxon>Pseudomonadati</taxon>
        <taxon>Pseudomonadota</taxon>
        <taxon>Betaproteobacteria</taxon>
        <taxon>Burkholderiales</taxon>
        <taxon>Oxalobacteraceae</taxon>
        <taxon>Undibacterium</taxon>
    </lineage>
</organism>
<evidence type="ECO:0000313" key="3">
    <source>
        <dbReference type="Proteomes" id="UP000612361"/>
    </source>
</evidence>
<protein>
    <submittedName>
        <fullName evidence="2">Uncharacterized protein</fullName>
    </submittedName>
</protein>
<evidence type="ECO:0000313" key="2">
    <source>
        <dbReference type="EMBL" id="MBC3934282.1"/>
    </source>
</evidence>
<feature type="chain" id="PRO_5037931335" evidence="1">
    <location>
        <begin position="39"/>
        <end position="453"/>
    </location>
</feature>